<keyword evidence="3" id="KW-1185">Reference proteome</keyword>
<sequence length="373" mass="41046">MAAEAQKNQCKGCKQESPLSGTEKFLLEGEKCCSENCERCKLKNCGDEKKCQCHICTCGCQDEKNKGKSCKNSSCVACRVICKQLKDDARCRCTFCDCGCENALKKGKLCSDKKFSSCDKCEKKCGKSKDGSCICYLCSCGCNGVNCQCCERCNPETKCEGKDTCDTEEQHDKTTCPKGMCKEKAGSCFQVTCMCKDLGIEKRDDVCECLCKCQKKCPRITCPKLSGGACPRPGTNGRCGCDCTCSCNACGKYYDGNGKLVDVCGNDAAMRFYAIGKCRFKCTNCGRLCDQDRCMNWIRVIVIGLIILASLFVLRAIFPEKFRAIMTKIRATFASSPVHSGRSLNNLVGHRIPEETNVDRYPAFRPRAYAGLS</sequence>
<keyword evidence="1" id="KW-1133">Transmembrane helix</keyword>
<dbReference type="GeneID" id="24562528"/>
<protein>
    <submittedName>
        <fullName evidence="2">Uncharacterized protein</fullName>
    </submittedName>
</protein>
<feature type="transmembrane region" description="Helical" evidence="1">
    <location>
        <begin position="297"/>
        <end position="318"/>
    </location>
</feature>
<accession>A0A061D1J0</accession>
<organism evidence="2 3">
    <name type="scientific">Babesia bigemina</name>
    <dbReference type="NCBI Taxonomy" id="5866"/>
    <lineage>
        <taxon>Eukaryota</taxon>
        <taxon>Sar</taxon>
        <taxon>Alveolata</taxon>
        <taxon>Apicomplexa</taxon>
        <taxon>Aconoidasida</taxon>
        <taxon>Piroplasmida</taxon>
        <taxon>Babesiidae</taxon>
        <taxon>Babesia</taxon>
    </lineage>
</organism>
<evidence type="ECO:0000313" key="3">
    <source>
        <dbReference type="Proteomes" id="UP000033188"/>
    </source>
</evidence>
<dbReference type="EMBL" id="LK391707">
    <property type="protein sequence ID" value="CDR93987.1"/>
    <property type="molecule type" value="Genomic_DNA"/>
</dbReference>
<reference evidence="3" key="1">
    <citation type="journal article" date="2014" name="Nucleic Acids Res.">
        <title>The evolutionary dynamics of variant antigen genes in Babesia reveal a history of genomic innovation underlying host-parasite interaction.</title>
        <authorList>
            <person name="Jackson A.P."/>
            <person name="Otto T.D."/>
            <person name="Darby A."/>
            <person name="Ramaprasad A."/>
            <person name="Xia D."/>
            <person name="Echaide I.E."/>
            <person name="Farber M."/>
            <person name="Gahlot S."/>
            <person name="Gamble J."/>
            <person name="Gupta D."/>
            <person name="Gupta Y."/>
            <person name="Jackson L."/>
            <person name="Malandrin L."/>
            <person name="Malas T.B."/>
            <person name="Moussa E."/>
            <person name="Nair M."/>
            <person name="Reid A.J."/>
            <person name="Sanders M."/>
            <person name="Sharma J."/>
            <person name="Tracey A."/>
            <person name="Quail M.A."/>
            <person name="Weir W."/>
            <person name="Wastling J.M."/>
            <person name="Hall N."/>
            <person name="Willadsen P."/>
            <person name="Lingelbach K."/>
            <person name="Shiels B."/>
            <person name="Tait A."/>
            <person name="Berriman M."/>
            <person name="Allred D.R."/>
            <person name="Pain A."/>
        </authorList>
    </citation>
    <scope>NUCLEOTIDE SEQUENCE [LARGE SCALE GENOMIC DNA]</scope>
    <source>
        <strain evidence="3">Bond</strain>
    </source>
</reference>
<gene>
    <name evidence="2" type="ORF">BBBOND_0103090</name>
</gene>
<evidence type="ECO:0000313" key="2">
    <source>
        <dbReference type="EMBL" id="CDR93987.1"/>
    </source>
</evidence>
<evidence type="ECO:0000256" key="1">
    <source>
        <dbReference type="SAM" id="Phobius"/>
    </source>
</evidence>
<dbReference type="VEuPathDB" id="PiroplasmaDB:BBBOND_0103090"/>
<dbReference type="Proteomes" id="UP000033188">
    <property type="component" value="Chromosome 1"/>
</dbReference>
<name>A0A061D1J0_BABBI</name>
<dbReference type="OMA" id="LCKCLCE"/>
<dbReference type="AlphaFoldDB" id="A0A061D1J0"/>
<keyword evidence="1" id="KW-0812">Transmembrane</keyword>
<proteinExistence type="predicted"/>
<keyword evidence="1" id="KW-0472">Membrane</keyword>
<dbReference type="OrthoDB" id="366863at2759"/>
<dbReference type="KEGG" id="bbig:BBBOND_0103090"/>
<dbReference type="RefSeq" id="XP_012766173.1">
    <property type="nucleotide sequence ID" value="XM_012910719.1"/>
</dbReference>